<dbReference type="InterPro" id="IPR051556">
    <property type="entry name" value="N-term/lysine_N-AcTrnsfr"/>
</dbReference>
<dbReference type="Proteomes" id="UP001218188">
    <property type="component" value="Unassembled WGS sequence"/>
</dbReference>
<keyword evidence="1" id="KW-0808">Transferase</keyword>
<evidence type="ECO:0000259" key="3">
    <source>
        <dbReference type="PROSITE" id="PS51186"/>
    </source>
</evidence>
<accession>A0AAD6X8D3</accession>
<comment type="caution">
    <text evidence="4">The sequence shown here is derived from an EMBL/GenBank/DDBJ whole genome shotgun (WGS) entry which is preliminary data.</text>
</comment>
<dbReference type="InterPro" id="IPR016181">
    <property type="entry name" value="Acyl_CoA_acyltransferase"/>
</dbReference>
<dbReference type="EMBL" id="JARJCM010000028">
    <property type="protein sequence ID" value="KAJ7039200.1"/>
    <property type="molecule type" value="Genomic_DNA"/>
</dbReference>
<dbReference type="PANTHER" id="PTHR42919">
    <property type="entry name" value="N-ALPHA-ACETYLTRANSFERASE"/>
    <property type="match status" value="1"/>
</dbReference>
<keyword evidence="5" id="KW-1185">Reference proteome</keyword>
<dbReference type="InterPro" id="IPR000182">
    <property type="entry name" value="GNAT_dom"/>
</dbReference>
<evidence type="ECO:0000256" key="1">
    <source>
        <dbReference type="ARBA" id="ARBA00022679"/>
    </source>
</evidence>
<keyword evidence="2" id="KW-0012">Acyltransferase</keyword>
<dbReference type="PROSITE" id="PS51186">
    <property type="entry name" value="GNAT"/>
    <property type="match status" value="1"/>
</dbReference>
<proteinExistence type="predicted"/>
<sequence>MYIWVPILWLEKPLATVFVPMALSGLTVSPVHSHEIAAVMQLHATLLEVRYPPSFFLHLLHQPSRRCLVARNDDEPVAFISAALHPGNRIEILTLGVLPSFRQRRLATRLVQDIVESLAGAKAAAATVFAQVSASNVSASAFYQQIGLSPGVVVRDIYRTIQVPGGDAYIVSGQIQSREESEKVMPSKLHL</sequence>
<evidence type="ECO:0000313" key="5">
    <source>
        <dbReference type="Proteomes" id="UP001218188"/>
    </source>
</evidence>
<dbReference type="Pfam" id="PF00583">
    <property type="entry name" value="Acetyltransf_1"/>
    <property type="match status" value="1"/>
</dbReference>
<dbReference type="CDD" id="cd04301">
    <property type="entry name" value="NAT_SF"/>
    <property type="match status" value="1"/>
</dbReference>
<protein>
    <submittedName>
        <fullName evidence="4">Acyl-CoA N-acyltransferase</fullName>
    </submittedName>
</protein>
<dbReference type="SUPFAM" id="SSF55729">
    <property type="entry name" value="Acyl-CoA N-acyltransferases (Nat)"/>
    <property type="match status" value="1"/>
</dbReference>
<gene>
    <name evidence="4" type="ORF">C8F04DRAFT_1087484</name>
</gene>
<evidence type="ECO:0000313" key="4">
    <source>
        <dbReference type="EMBL" id="KAJ7039200.1"/>
    </source>
</evidence>
<dbReference type="PANTHER" id="PTHR42919:SF8">
    <property type="entry name" value="N-ALPHA-ACETYLTRANSFERASE 50"/>
    <property type="match status" value="1"/>
</dbReference>
<dbReference type="GO" id="GO:0016747">
    <property type="term" value="F:acyltransferase activity, transferring groups other than amino-acyl groups"/>
    <property type="evidence" value="ECO:0007669"/>
    <property type="project" value="InterPro"/>
</dbReference>
<reference evidence="4" key="1">
    <citation type="submission" date="2023-03" db="EMBL/GenBank/DDBJ databases">
        <title>Massive genome expansion in bonnet fungi (Mycena s.s.) driven by repeated elements and novel gene families across ecological guilds.</title>
        <authorList>
            <consortium name="Lawrence Berkeley National Laboratory"/>
            <person name="Harder C.B."/>
            <person name="Miyauchi S."/>
            <person name="Viragh M."/>
            <person name="Kuo A."/>
            <person name="Thoen E."/>
            <person name="Andreopoulos B."/>
            <person name="Lu D."/>
            <person name="Skrede I."/>
            <person name="Drula E."/>
            <person name="Henrissat B."/>
            <person name="Morin E."/>
            <person name="Kohler A."/>
            <person name="Barry K."/>
            <person name="LaButti K."/>
            <person name="Morin E."/>
            <person name="Salamov A."/>
            <person name="Lipzen A."/>
            <person name="Mereny Z."/>
            <person name="Hegedus B."/>
            <person name="Baldrian P."/>
            <person name="Stursova M."/>
            <person name="Weitz H."/>
            <person name="Taylor A."/>
            <person name="Grigoriev I.V."/>
            <person name="Nagy L.G."/>
            <person name="Martin F."/>
            <person name="Kauserud H."/>
        </authorList>
    </citation>
    <scope>NUCLEOTIDE SEQUENCE</scope>
    <source>
        <strain evidence="4">CBHHK200</strain>
    </source>
</reference>
<dbReference type="Gene3D" id="3.40.630.30">
    <property type="match status" value="1"/>
</dbReference>
<feature type="domain" description="N-acetyltransferase" evidence="3">
    <location>
        <begin position="26"/>
        <end position="176"/>
    </location>
</feature>
<dbReference type="AlphaFoldDB" id="A0AAD6X8D3"/>
<organism evidence="4 5">
    <name type="scientific">Mycena alexandri</name>
    <dbReference type="NCBI Taxonomy" id="1745969"/>
    <lineage>
        <taxon>Eukaryota</taxon>
        <taxon>Fungi</taxon>
        <taxon>Dikarya</taxon>
        <taxon>Basidiomycota</taxon>
        <taxon>Agaricomycotina</taxon>
        <taxon>Agaricomycetes</taxon>
        <taxon>Agaricomycetidae</taxon>
        <taxon>Agaricales</taxon>
        <taxon>Marasmiineae</taxon>
        <taxon>Mycenaceae</taxon>
        <taxon>Mycena</taxon>
    </lineage>
</organism>
<name>A0AAD6X8D3_9AGAR</name>
<evidence type="ECO:0000256" key="2">
    <source>
        <dbReference type="ARBA" id="ARBA00023315"/>
    </source>
</evidence>